<dbReference type="EMBL" id="VFQX01000041">
    <property type="protein sequence ID" value="KAF0976214.1"/>
    <property type="molecule type" value="Genomic_DNA"/>
</dbReference>
<dbReference type="Pfam" id="PF00171">
    <property type="entry name" value="Aldedh"/>
    <property type="match status" value="1"/>
</dbReference>
<accession>A0A6A5BQ14</accession>
<dbReference type="InterPro" id="IPR015590">
    <property type="entry name" value="Aldehyde_DH_dom"/>
</dbReference>
<evidence type="ECO:0000313" key="7">
    <source>
        <dbReference type="Proteomes" id="UP000444721"/>
    </source>
</evidence>
<dbReference type="InterPro" id="IPR016161">
    <property type="entry name" value="Ald_DH/histidinol_DH"/>
</dbReference>
<dbReference type="InterPro" id="IPR016162">
    <property type="entry name" value="Ald_DH_N"/>
</dbReference>
<dbReference type="RefSeq" id="XP_044560927.1">
    <property type="nucleotide sequence ID" value="XM_044708352.1"/>
</dbReference>
<name>A0A6A5BQ14_NAEFO</name>
<keyword evidence="3" id="KW-0560">Oxidoreductase</keyword>
<feature type="domain" description="Aldehyde dehydrogenase" evidence="5">
    <location>
        <begin position="46"/>
        <end position="450"/>
    </location>
</feature>
<dbReference type="InterPro" id="IPR016160">
    <property type="entry name" value="Ald_DH_CS_CYS"/>
</dbReference>
<dbReference type="InterPro" id="IPR050740">
    <property type="entry name" value="Aldehyde_DH_Superfamily"/>
</dbReference>
<evidence type="ECO:0000259" key="5">
    <source>
        <dbReference type="Pfam" id="PF00171"/>
    </source>
</evidence>
<dbReference type="EC" id="1.2.1.24" evidence="1"/>
<dbReference type="Gene3D" id="3.40.605.10">
    <property type="entry name" value="Aldehyde Dehydrogenase, Chain A, domain 1"/>
    <property type="match status" value="1"/>
</dbReference>
<dbReference type="VEuPathDB" id="AmoebaDB:FDP41_004889"/>
<dbReference type="PANTHER" id="PTHR43353:SF5">
    <property type="entry name" value="SUCCINATE-SEMIALDEHYDE DEHYDROGENASE, MITOCHONDRIAL"/>
    <property type="match status" value="1"/>
</dbReference>
<dbReference type="GO" id="GO:0004777">
    <property type="term" value="F:succinate-semialdehyde dehydrogenase (NAD+) activity"/>
    <property type="evidence" value="ECO:0007669"/>
    <property type="project" value="UniProtKB-EC"/>
</dbReference>
<dbReference type="PROSITE" id="PS00070">
    <property type="entry name" value="ALDEHYDE_DEHYDR_CYS"/>
    <property type="match status" value="1"/>
</dbReference>
<dbReference type="Proteomes" id="UP000444721">
    <property type="component" value="Unassembled WGS sequence"/>
</dbReference>
<evidence type="ECO:0000256" key="3">
    <source>
        <dbReference type="ARBA" id="ARBA00023002"/>
    </source>
</evidence>
<protein>
    <recommendedName>
        <fullName evidence="2">Succinate-semialdehyde dehydrogenase, mitochondrial</fullName>
        <ecNumber evidence="1">1.2.1.24</ecNumber>
    </recommendedName>
    <alternativeName>
        <fullName evidence="4">NAD(+)-dependent succinic semialdehyde dehydrogenase</fullName>
    </alternativeName>
</protein>
<reference evidence="6 7" key="1">
    <citation type="journal article" date="2019" name="Sci. Rep.">
        <title>Nanopore sequencing improves the draft genome of the human pathogenic amoeba Naegleria fowleri.</title>
        <authorList>
            <person name="Liechti N."/>
            <person name="Schurch N."/>
            <person name="Bruggmann R."/>
            <person name="Wittwer M."/>
        </authorList>
    </citation>
    <scope>NUCLEOTIDE SEQUENCE [LARGE SCALE GENOMIC DNA]</scope>
    <source>
        <strain evidence="6 7">ATCC 30894</strain>
    </source>
</reference>
<dbReference type="GeneID" id="68112107"/>
<dbReference type="OMA" id="AFIGTHK"/>
<evidence type="ECO:0000256" key="1">
    <source>
        <dbReference type="ARBA" id="ARBA00013051"/>
    </source>
</evidence>
<keyword evidence="7" id="KW-1185">Reference proteome</keyword>
<dbReference type="VEuPathDB" id="AmoebaDB:NfTy_086040"/>
<gene>
    <name evidence="6" type="ORF">FDP41_004889</name>
</gene>
<evidence type="ECO:0000313" key="6">
    <source>
        <dbReference type="EMBL" id="KAF0976214.1"/>
    </source>
</evidence>
<comment type="caution">
    <text evidence="6">The sequence shown here is derived from an EMBL/GenBank/DDBJ whole genome shotgun (WGS) entry which is preliminary data.</text>
</comment>
<sequence length="535" mass="59304">MSAQPSTPFVNGEKYLIGGEILHWQGKFEPVYSPITTLDSNEQVVKYHIGNYAFMSKDEAESAVQAAVKAFDKGRGEWPSYPTEKKISCLEKFVEGLLKKREEIINLLMWEICKNRSASEQEVDRTIQYIRDTILELEKLETKQSEIISVGGVSAQVRRSPLGVVLCVAPFNYPFNETYTTLIPALIMGNVVILKTPRTGGLCHYPTLELFKECFPAGVVNVIHGSGRETLPAMMKTGLIDVLAFIGTHNAANSLINSHPNLFKLRNVLGLDAKNAAFVLPEADIDVAVAECALGAYSFNGQRCTALKVLFVHESIVDEFVTKFSKAIDNLKMGYPWESGVSITPLAEPQKPSVLRELIKDALEKGAKIVNERGIKFSEDKETNLGKRIDRGCAALFAPTALYPVTADMKVYHEEQFGPITPIVKYSTLQELEDYVTQTSFGQQASVFIKTESGVAVNSEYFVPLVDLLTHHVSRININCQCNSAVGTLSVYDALRAMSIRALVATKESGKNVQMLKEIRESGKSQFIREFPSKK</sequence>
<dbReference type="PANTHER" id="PTHR43353">
    <property type="entry name" value="SUCCINATE-SEMIALDEHYDE DEHYDROGENASE, MITOCHONDRIAL"/>
    <property type="match status" value="1"/>
</dbReference>
<dbReference type="Gene3D" id="3.40.309.10">
    <property type="entry name" value="Aldehyde Dehydrogenase, Chain A, domain 2"/>
    <property type="match status" value="1"/>
</dbReference>
<dbReference type="AlphaFoldDB" id="A0A6A5BQ14"/>
<dbReference type="OrthoDB" id="310895at2759"/>
<dbReference type="VEuPathDB" id="AmoebaDB:NF0118430"/>
<dbReference type="InterPro" id="IPR016163">
    <property type="entry name" value="Ald_DH_C"/>
</dbReference>
<evidence type="ECO:0000256" key="4">
    <source>
        <dbReference type="ARBA" id="ARBA00030806"/>
    </source>
</evidence>
<proteinExistence type="predicted"/>
<dbReference type="SUPFAM" id="SSF53720">
    <property type="entry name" value="ALDH-like"/>
    <property type="match status" value="1"/>
</dbReference>
<organism evidence="6 7">
    <name type="scientific">Naegleria fowleri</name>
    <name type="common">Brain eating amoeba</name>
    <dbReference type="NCBI Taxonomy" id="5763"/>
    <lineage>
        <taxon>Eukaryota</taxon>
        <taxon>Discoba</taxon>
        <taxon>Heterolobosea</taxon>
        <taxon>Tetramitia</taxon>
        <taxon>Eutetramitia</taxon>
        <taxon>Vahlkampfiidae</taxon>
        <taxon>Naegleria</taxon>
    </lineage>
</organism>
<evidence type="ECO:0000256" key="2">
    <source>
        <dbReference type="ARBA" id="ARBA00019842"/>
    </source>
</evidence>